<proteinExistence type="predicted"/>
<reference evidence="1 2" key="1">
    <citation type="submission" date="2015-07" db="EMBL/GenBank/DDBJ databases">
        <title>The genome of Melipona quadrifasciata.</title>
        <authorList>
            <person name="Pan H."/>
            <person name="Kapheim K."/>
        </authorList>
    </citation>
    <scope>NUCLEOTIDE SEQUENCE [LARGE SCALE GENOMIC DNA]</scope>
    <source>
        <strain evidence="1">0111107301</strain>
        <tissue evidence="1">Whole body</tissue>
    </source>
</reference>
<gene>
    <name evidence="1" type="ORF">WN51_14282</name>
</gene>
<dbReference type="EMBL" id="KQ435771">
    <property type="protein sequence ID" value="KOX75135.1"/>
    <property type="molecule type" value="Genomic_DNA"/>
</dbReference>
<dbReference type="AlphaFoldDB" id="A0A0M9A0Z7"/>
<evidence type="ECO:0000313" key="1">
    <source>
        <dbReference type="EMBL" id="KOX75135.1"/>
    </source>
</evidence>
<name>A0A0M9A0Z7_9HYME</name>
<evidence type="ECO:0000313" key="2">
    <source>
        <dbReference type="Proteomes" id="UP000053105"/>
    </source>
</evidence>
<keyword evidence="2" id="KW-1185">Reference proteome</keyword>
<protein>
    <submittedName>
        <fullName evidence="1">Uncharacterized protein</fullName>
    </submittedName>
</protein>
<sequence>MGSYKKLVLQIACLCKCGHQCQQGKQFSDADIMYASNRRSTFSNSFTEHAYEHFHIEQWRSKDYKNKFANVTHWEVQMDSLSKTPWGRLKTKQKLQRCFHFLQVPISLAKYATVHENKIISIRKRSNNYHTNDYIIVIIGTYENELTDKQEQFISVPHSDPGTVTCRPISWFPLEPTANLTGLNCDIDFTALCVKVCCNCKFYMLQVIVACFNAESIKAFLASSTKACIGSKTCRNRDTFRIAENEGQTSEGSNCIRPFGSEKNKQMRRKEVLWWCNESDFKLNLWIGEHVTRQTSSILSIHSLELAK</sequence>
<accession>A0A0M9A0Z7</accession>
<dbReference type="Proteomes" id="UP000053105">
    <property type="component" value="Unassembled WGS sequence"/>
</dbReference>
<organism evidence="1 2">
    <name type="scientific">Melipona quadrifasciata</name>
    <dbReference type="NCBI Taxonomy" id="166423"/>
    <lineage>
        <taxon>Eukaryota</taxon>
        <taxon>Metazoa</taxon>
        <taxon>Ecdysozoa</taxon>
        <taxon>Arthropoda</taxon>
        <taxon>Hexapoda</taxon>
        <taxon>Insecta</taxon>
        <taxon>Pterygota</taxon>
        <taxon>Neoptera</taxon>
        <taxon>Endopterygota</taxon>
        <taxon>Hymenoptera</taxon>
        <taxon>Apocrita</taxon>
        <taxon>Aculeata</taxon>
        <taxon>Apoidea</taxon>
        <taxon>Anthophila</taxon>
        <taxon>Apidae</taxon>
        <taxon>Melipona</taxon>
    </lineage>
</organism>